<proteinExistence type="predicted"/>
<protein>
    <submittedName>
        <fullName evidence="1">Uncharacterized protein</fullName>
    </submittedName>
</protein>
<gene>
    <name evidence="1" type="ORF">NCTC10313_07487</name>
</gene>
<organism evidence="1 2">
    <name type="scientific">Klebsiella pneumoniae subsp. ozaenae</name>
    <dbReference type="NCBI Taxonomy" id="574"/>
    <lineage>
        <taxon>Bacteria</taxon>
        <taxon>Pseudomonadati</taxon>
        <taxon>Pseudomonadota</taxon>
        <taxon>Gammaproteobacteria</taxon>
        <taxon>Enterobacterales</taxon>
        <taxon>Enterobacteriaceae</taxon>
        <taxon>Klebsiella/Raoultella group</taxon>
        <taxon>Klebsiella</taxon>
        <taxon>Klebsiella pneumoniae complex</taxon>
    </lineage>
</organism>
<dbReference type="Proteomes" id="UP000254487">
    <property type="component" value="Unassembled WGS sequence"/>
</dbReference>
<name>A0A378UFV4_KLEPO</name>
<dbReference type="EMBL" id="UGLW01000006">
    <property type="protein sequence ID" value="STZ75292.1"/>
    <property type="molecule type" value="Genomic_DNA"/>
</dbReference>
<evidence type="ECO:0000313" key="2">
    <source>
        <dbReference type="Proteomes" id="UP000254487"/>
    </source>
</evidence>
<dbReference type="AlphaFoldDB" id="A0A378UFV4"/>
<reference evidence="1 2" key="1">
    <citation type="submission" date="2018-06" db="EMBL/GenBank/DDBJ databases">
        <authorList>
            <consortium name="Pathogen Informatics"/>
            <person name="Doyle S."/>
        </authorList>
    </citation>
    <scope>NUCLEOTIDE SEQUENCE [LARGE SCALE GENOMIC DNA]</scope>
    <source>
        <strain evidence="1 2">NCTC10313</strain>
    </source>
</reference>
<accession>A0A378UFV4</accession>
<evidence type="ECO:0000313" key="1">
    <source>
        <dbReference type="EMBL" id="STZ75292.1"/>
    </source>
</evidence>
<sequence>MSAAPATNNVYAVYVSILQQIINNQLAQLMYRCINGIQYQILFSCLIYNPPHKIQVLPVFDQLVSNHWTGITAGHFQCSERGFRDH</sequence>